<feature type="domain" description="Recombinase" evidence="2">
    <location>
        <begin position="156"/>
        <end position="318"/>
    </location>
</feature>
<keyword evidence="4" id="KW-1185">Reference proteome</keyword>
<evidence type="ECO:0000259" key="2">
    <source>
        <dbReference type="PROSITE" id="PS51737"/>
    </source>
</evidence>
<dbReference type="InterPro" id="IPR036162">
    <property type="entry name" value="Resolvase-like_N_sf"/>
</dbReference>
<gene>
    <name evidence="3" type="ORF">SAMN05446037_1008163</name>
</gene>
<protein>
    <submittedName>
        <fullName evidence="3">Site-specific DNA recombinase</fullName>
    </submittedName>
</protein>
<reference evidence="3 4" key="1">
    <citation type="submission" date="2017-06" db="EMBL/GenBank/DDBJ databases">
        <authorList>
            <person name="Kim H.J."/>
            <person name="Triplett B.A."/>
        </authorList>
    </citation>
    <scope>NUCLEOTIDE SEQUENCE [LARGE SCALE GENOMIC DNA]</scope>
    <source>
        <strain evidence="3 4">SCA</strain>
    </source>
</reference>
<dbReference type="EMBL" id="FZOJ01000008">
    <property type="protein sequence ID" value="SNS36513.1"/>
    <property type="molecule type" value="Genomic_DNA"/>
</dbReference>
<dbReference type="InterPro" id="IPR050639">
    <property type="entry name" value="SSR_resolvase"/>
</dbReference>
<organism evidence="3 4">
    <name type="scientific">Anaerovirgula multivorans</name>
    <dbReference type="NCBI Taxonomy" id="312168"/>
    <lineage>
        <taxon>Bacteria</taxon>
        <taxon>Bacillati</taxon>
        <taxon>Bacillota</taxon>
        <taxon>Clostridia</taxon>
        <taxon>Peptostreptococcales</taxon>
        <taxon>Natronincolaceae</taxon>
        <taxon>Anaerovirgula</taxon>
    </lineage>
</organism>
<dbReference type="Pfam" id="PF07508">
    <property type="entry name" value="Recombinase"/>
    <property type="match status" value="1"/>
</dbReference>
<name>A0A239DXR7_9FIRM</name>
<dbReference type="PANTHER" id="PTHR30461:SF23">
    <property type="entry name" value="DNA RECOMBINASE-RELATED"/>
    <property type="match status" value="1"/>
</dbReference>
<sequence length="527" mass="60776">MKIAIYSRKSKFTGKGESIENQITLCKEYAKNHFNADEFIVYEDEGFSGGNVDRPEFKKLVKDAEKKKYDILICYRLDRISRNVSDFSNTLELLQKNNIAFVSIKEQFDTSTPMGRAMMYIASVFAQLERETIAERIRDNMMQLARTGRWLGGTYPTGFTSEPINFIDQNMKERKLYKLIPIKEELEIIKVIFEKYLELQSLQKLETFCLLNGIKTRNGNDFQKQTLKQILHNPVYATADEFIYEYLNSMDADICNDKEEFNGKFALMGYNKRDLKNTRMGRYNEKSDWIIAIGKHKGIISGKVWVKVQQLFDKNKSKAPRSGTSAAALLSGLMKCSCGSFMRVLFGPKKLNSDVRYHYYVCNKKVISKNTLCNSTRLNGGKTDDIVIEKLKKIISPTVFKSIENAKKVNKDKVKKNSLIKEKIDKNKKSIDNLVKQIAGKEDSLAAEYLMAEIEKIAKDNKGLENQLIEDNSDMDNFNLDLFKEALLEFNSKIDDSKFEEKRRLLKTIVDHIEWDGKALNIKTLKL</sequence>
<evidence type="ECO:0000259" key="1">
    <source>
        <dbReference type="PROSITE" id="PS51736"/>
    </source>
</evidence>
<proteinExistence type="predicted"/>
<dbReference type="CDD" id="cd03768">
    <property type="entry name" value="SR_ResInv"/>
    <property type="match status" value="1"/>
</dbReference>
<dbReference type="SMART" id="SM00857">
    <property type="entry name" value="Resolvase"/>
    <property type="match status" value="1"/>
</dbReference>
<dbReference type="InterPro" id="IPR006119">
    <property type="entry name" value="Resolv_N"/>
</dbReference>
<dbReference type="Pfam" id="PF00239">
    <property type="entry name" value="Resolvase"/>
    <property type="match status" value="1"/>
</dbReference>
<dbReference type="Pfam" id="PF13408">
    <property type="entry name" value="Zn_ribbon_recom"/>
    <property type="match status" value="1"/>
</dbReference>
<dbReference type="GO" id="GO:0000150">
    <property type="term" value="F:DNA strand exchange activity"/>
    <property type="evidence" value="ECO:0007669"/>
    <property type="project" value="InterPro"/>
</dbReference>
<dbReference type="OrthoDB" id="9781670at2"/>
<feature type="domain" description="Resolvase/invertase-type recombinase catalytic" evidence="1">
    <location>
        <begin position="2"/>
        <end position="148"/>
    </location>
</feature>
<dbReference type="PROSITE" id="PS51737">
    <property type="entry name" value="RECOMBINASE_DNA_BIND"/>
    <property type="match status" value="1"/>
</dbReference>
<dbReference type="AlphaFoldDB" id="A0A239DXR7"/>
<dbReference type="GO" id="GO:0003677">
    <property type="term" value="F:DNA binding"/>
    <property type="evidence" value="ECO:0007669"/>
    <property type="project" value="InterPro"/>
</dbReference>
<dbReference type="InterPro" id="IPR038109">
    <property type="entry name" value="DNA_bind_recomb_sf"/>
</dbReference>
<evidence type="ECO:0000313" key="3">
    <source>
        <dbReference type="EMBL" id="SNS36513.1"/>
    </source>
</evidence>
<dbReference type="InterPro" id="IPR025827">
    <property type="entry name" value="Zn_ribbon_recom_dom"/>
</dbReference>
<evidence type="ECO:0000313" key="4">
    <source>
        <dbReference type="Proteomes" id="UP000198304"/>
    </source>
</evidence>
<dbReference type="Gene3D" id="3.40.50.1390">
    <property type="entry name" value="Resolvase, N-terminal catalytic domain"/>
    <property type="match status" value="1"/>
</dbReference>
<dbReference type="InterPro" id="IPR011109">
    <property type="entry name" value="DNA_bind_recombinase_dom"/>
</dbReference>
<dbReference type="Gene3D" id="3.90.1750.20">
    <property type="entry name" value="Putative Large Serine Recombinase, Chain B, Domain 2"/>
    <property type="match status" value="1"/>
</dbReference>
<accession>A0A239DXR7</accession>
<dbReference type="RefSeq" id="WP_089282834.1">
    <property type="nucleotide sequence ID" value="NZ_FZOJ01000008.1"/>
</dbReference>
<dbReference type="SUPFAM" id="SSF53041">
    <property type="entry name" value="Resolvase-like"/>
    <property type="match status" value="1"/>
</dbReference>
<dbReference type="PANTHER" id="PTHR30461">
    <property type="entry name" value="DNA-INVERTASE FROM LAMBDOID PROPHAGE"/>
    <property type="match status" value="1"/>
</dbReference>
<dbReference type="Proteomes" id="UP000198304">
    <property type="component" value="Unassembled WGS sequence"/>
</dbReference>
<dbReference type="PROSITE" id="PS51736">
    <property type="entry name" value="RECOMBINASES_3"/>
    <property type="match status" value="1"/>
</dbReference>